<feature type="region of interest" description="Disordered" evidence="1">
    <location>
        <begin position="1"/>
        <end position="26"/>
    </location>
</feature>
<evidence type="ECO:0000313" key="3">
    <source>
        <dbReference type="EMBL" id="MBW8638896.1"/>
    </source>
</evidence>
<evidence type="ECO:0000256" key="1">
    <source>
        <dbReference type="SAM" id="MobiDB-lite"/>
    </source>
</evidence>
<dbReference type="Proteomes" id="UP001196509">
    <property type="component" value="Unassembled WGS sequence"/>
</dbReference>
<dbReference type="AlphaFoldDB" id="A0AAE2ZQA1"/>
<accession>A0AAE2ZQA1</accession>
<sequence>MYVTRENETMTGRRNAPESKARRKPGARLRATAFVMPDFHRNAVSTPGQSPRPGEAGGSFRPAESLYADRNERSWATVLLAFLILLTIIGTMLWLLR</sequence>
<dbReference type="EMBL" id="JAICBX010000003">
    <property type="protein sequence ID" value="MBW8638896.1"/>
    <property type="molecule type" value="Genomic_DNA"/>
</dbReference>
<organism evidence="3 4">
    <name type="scientific">Flavimaribacter sediminis</name>
    <dbReference type="NCBI Taxonomy" id="2865987"/>
    <lineage>
        <taxon>Bacteria</taxon>
        <taxon>Pseudomonadati</taxon>
        <taxon>Pseudomonadota</taxon>
        <taxon>Alphaproteobacteria</taxon>
        <taxon>Hyphomicrobiales</taxon>
        <taxon>Rhizobiaceae</taxon>
        <taxon>Flavimaribacter</taxon>
    </lineage>
</organism>
<keyword evidence="2" id="KW-1133">Transmembrane helix</keyword>
<name>A0AAE2ZQA1_9HYPH</name>
<evidence type="ECO:0000313" key="4">
    <source>
        <dbReference type="Proteomes" id="UP001196509"/>
    </source>
</evidence>
<feature type="region of interest" description="Disordered" evidence="1">
    <location>
        <begin position="40"/>
        <end position="61"/>
    </location>
</feature>
<evidence type="ECO:0000256" key="2">
    <source>
        <dbReference type="SAM" id="Phobius"/>
    </source>
</evidence>
<gene>
    <name evidence="3" type="ORF">K1W69_16995</name>
</gene>
<feature type="transmembrane region" description="Helical" evidence="2">
    <location>
        <begin position="75"/>
        <end position="96"/>
    </location>
</feature>
<protein>
    <submittedName>
        <fullName evidence="3">Uncharacterized protein</fullName>
    </submittedName>
</protein>
<keyword evidence="4" id="KW-1185">Reference proteome</keyword>
<dbReference type="RefSeq" id="WP_220229617.1">
    <property type="nucleotide sequence ID" value="NZ_JAICBX010000003.1"/>
</dbReference>
<reference evidence="3" key="1">
    <citation type="submission" date="2021-08" db="EMBL/GenBank/DDBJ databases">
        <title>Hoeflea bacterium WL0058 sp. nov., isolated from the sediment.</title>
        <authorList>
            <person name="Wang L."/>
            <person name="Zhang D."/>
        </authorList>
    </citation>
    <scope>NUCLEOTIDE SEQUENCE</scope>
    <source>
        <strain evidence="3">WL0058</strain>
    </source>
</reference>
<keyword evidence="2" id="KW-0812">Transmembrane</keyword>
<comment type="caution">
    <text evidence="3">The sequence shown here is derived from an EMBL/GenBank/DDBJ whole genome shotgun (WGS) entry which is preliminary data.</text>
</comment>
<proteinExistence type="predicted"/>
<keyword evidence="2" id="KW-0472">Membrane</keyword>